<protein>
    <submittedName>
        <fullName evidence="1">Uncharacterized protein</fullName>
    </submittedName>
</protein>
<gene>
    <name evidence="1" type="ORF">JV46_15730</name>
</gene>
<reference evidence="1 2" key="1">
    <citation type="journal article" date="2014" name="BMC Genomics">
        <title>The genome of the intracellular bacterium of the coastal bivalve, Solemya velum: a blueprint for thriving in and out of symbiosis.</title>
        <authorList>
            <person name="Dmytrenko O."/>
            <person name="Russell S.L."/>
            <person name="Loo W.T."/>
            <person name="Fontanez K.M."/>
            <person name="Liao L."/>
            <person name="Roeselers G."/>
            <person name="Sharma R."/>
            <person name="Stewart F.J."/>
            <person name="Newton I.L."/>
            <person name="Woyke T."/>
            <person name="Wu D."/>
            <person name="Lang J.M."/>
            <person name="Eisen J.A."/>
            <person name="Cavanaugh C.M."/>
        </authorList>
    </citation>
    <scope>NUCLEOTIDE SEQUENCE [LARGE SCALE GENOMIC DNA]</scope>
    <source>
        <strain evidence="1 2">WH</strain>
    </source>
</reference>
<organism evidence="1 2">
    <name type="scientific">Solemya velum gill symbiont</name>
    <dbReference type="NCBI Taxonomy" id="2340"/>
    <lineage>
        <taxon>Bacteria</taxon>
        <taxon>Pseudomonadati</taxon>
        <taxon>Pseudomonadota</taxon>
        <taxon>Gammaproteobacteria</taxon>
        <taxon>sulfur-oxidizing symbionts</taxon>
    </lineage>
</organism>
<name>A0A0B0HAY8_SOVGS</name>
<evidence type="ECO:0000313" key="1">
    <source>
        <dbReference type="EMBL" id="KHF26245.1"/>
    </source>
</evidence>
<dbReference type="STRING" id="2340.JV46_15730"/>
<accession>A0A0B0HAY8</accession>
<comment type="caution">
    <text evidence="1">The sequence shown here is derived from an EMBL/GenBank/DDBJ whole genome shotgun (WGS) entry which is preliminary data.</text>
</comment>
<proteinExistence type="predicted"/>
<dbReference type="AlphaFoldDB" id="A0A0B0HAY8"/>
<sequence>MQSYAIPVDETRGDNRIFFRKATDKLALRNQFVFNIRVFPNDKKQPLTGGSPVTAQLIMRALRDD</sequence>
<evidence type="ECO:0000313" key="2">
    <source>
        <dbReference type="Proteomes" id="UP000030856"/>
    </source>
</evidence>
<keyword evidence="2" id="KW-1185">Reference proteome</keyword>
<dbReference type="EMBL" id="JRAA01000001">
    <property type="protein sequence ID" value="KHF26245.1"/>
    <property type="molecule type" value="Genomic_DNA"/>
</dbReference>
<dbReference type="Proteomes" id="UP000030856">
    <property type="component" value="Unassembled WGS sequence"/>
</dbReference>